<dbReference type="Gene3D" id="3.20.20.70">
    <property type="entry name" value="Aldolase class I"/>
    <property type="match status" value="1"/>
</dbReference>
<feature type="binding site" evidence="12">
    <location>
        <position position="248"/>
    </location>
    <ligand>
        <name>[4Fe-4S] cluster</name>
        <dbReference type="ChEBI" id="CHEBI:49883"/>
        <label>2</label>
        <note>4Fe-4S-substrate</note>
    </ligand>
</feature>
<dbReference type="GO" id="GO:0051539">
    <property type="term" value="F:4 iron, 4 sulfur cluster binding"/>
    <property type="evidence" value="ECO:0007669"/>
    <property type="project" value="UniProtKB-UniRule"/>
</dbReference>
<dbReference type="InterPro" id="IPR013785">
    <property type="entry name" value="Aldolase_TIM"/>
</dbReference>
<feature type="binding site" evidence="12">
    <location>
        <position position="14"/>
    </location>
    <ligand>
        <name>GTP</name>
        <dbReference type="ChEBI" id="CHEBI:37565"/>
    </ligand>
</feature>
<keyword evidence="8 12" id="KW-0342">GTP-binding</keyword>
<feature type="domain" description="Radical SAM core" evidence="13">
    <location>
        <begin position="5"/>
        <end position="226"/>
    </location>
</feature>
<dbReference type="HAMAP" id="MF_01225_B">
    <property type="entry name" value="MoaA_B"/>
    <property type="match status" value="1"/>
</dbReference>
<dbReference type="SFLD" id="SFLDG01383">
    <property type="entry name" value="cyclic_pyranopterin_phosphate"/>
    <property type="match status" value="1"/>
</dbReference>
<sequence>MLIDQYGRKIDYLRISVTQRCNFRCLYCMPKIPFEYIPKENLLSFEELFLFVKVAIDGGINKIRITGGEPLVRNELYKFIKMIYDYNNKIDLALTTNGFLLEDQAQELFDAGLKRINISLDTLDAKKAKKIAQKEVLEQVIKGIKKAIAIGFKVKLNTVALKGINDDELLKLLEFAKDLNIQIRFIEFMENTHAYGKLQGLKKDEIIKILSQKYSINLIQKTQNAPVSLYRADDYEFGIIDPHSDEFCKSCNRIRLSAEGLLIPCLYYEEALSIKKAVRNKDIKAAAEVLKKVLENKPEKNKWGIVDNETSPRAFYQTGG</sequence>
<dbReference type="InterPro" id="IPR010505">
    <property type="entry name" value="MoaA_twitch"/>
</dbReference>
<dbReference type="InterPro" id="IPR006638">
    <property type="entry name" value="Elp3/MiaA/NifB-like_rSAM"/>
</dbReference>
<dbReference type="CDD" id="cd21117">
    <property type="entry name" value="Twitch_MoaA"/>
    <property type="match status" value="1"/>
</dbReference>
<evidence type="ECO:0000256" key="10">
    <source>
        <dbReference type="ARBA" id="ARBA00023239"/>
    </source>
</evidence>
<dbReference type="SFLD" id="SFLDS00029">
    <property type="entry name" value="Radical_SAM"/>
    <property type="match status" value="1"/>
</dbReference>
<dbReference type="InterPro" id="IPR013483">
    <property type="entry name" value="MoaA"/>
</dbReference>
<dbReference type="SUPFAM" id="SSF102114">
    <property type="entry name" value="Radical SAM enzymes"/>
    <property type="match status" value="1"/>
</dbReference>
<dbReference type="SFLD" id="SFLDG01067">
    <property type="entry name" value="SPASM/twitch_domain_containing"/>
    <property type="match status" value="1"/>
</dbReference>
<keyword evidence="4 12" id="KW-0479">Metal-binding</keyword>
<feature type="binding site" evidence="12">
    <location>
        <position position="95"/>
    </location>
    <ligand>
        <name>GTP</name>
        <dbReference type="ChEBI" id="CHEBI:37565"/>
    </ligand>
</feature>
<dbReference type="InterPro" id="IPR040064">
    <property type="entry name" value="MoaA-like"/>
</dbReference>
<dbReference type="SMART" id="SM00729">
    <property type="entry name" value="Elp3"/>
    <property type="match status" value="1"/>
</dbReference>
<dbReference type="AlphaFoldDB" id="A0AAU7E7Z8"/>
<feature type="binding site" evidence="12">
    <location>
        <position position="28"/>
    </location>
    <ligand>
        <name>[4Fe-4S] cluster</name>
        <dbReference type="ChEBI" id="CHEBI:49883"/>
        <label>1</label>
        <note>4Fe-4S-S-AdoMet</note>
    </ligand>
</feature>
<feature type="binding site" evidence="12">
    <location>
        <position position="68"/>
    </location>
    <ligand>
        <name>S-adenosyl-L-methionine</name>
        <dbReference type="ChEBI" id="CHEBI:59789"/>
    </ligand>
</feature>
<dbReference type="PANTHER" id="PTHR22960">
    <property type="entry name" value="MOLYBDOPTERIN COFACTOR SYNTHESIS PROTEIN A"/>
    <property type="match status" value="1"/>
</dbReference>
<reference evidence="14" key="1">
    <citation type="submission" date="2024-05" db="EMBL/GenBank/DDBJ databases">
        <title>Campylobacter coli isolated from environmental waters in Slovenia.</title>
        <authorList>
            <person name="Zautner A.E."/>
            <person name="Bunk B."/>
            <person name="Riedel T."/>
            <person name="Sproeer C."/>
        </authorList>
    </citation>
    <scope>NUCLEOTIDE SEQUENCE</scope>
    <source>
        <strain evidence="14">CCS1377</strain>
    </source>
</reference>
<dbReference type="NCBIfam" id="TIGR02666">
    <property type="entry name" value="moaA"/>
    <property type="match status" value="1"/>
</dbReference>
<comment type="function">
    <text evidence="12">Catalyzes the cyclization of GTP to (8S)-3',8-cyclo-7,8-dihydroguanosine 5'-triphosphate.</text>
</comment>
<keyword evidence="7 12" id="KW-0411">Iron-sulfur</keyword>
<comment type="similarity">
    <text evidence="12">Belongs to the radical SAM superfamily. MoaA family.</text>
</comment>
<keyword evidence="3 12" id="KW-0949">S-adenosyl-L-methionine</keyword>
<feature type="binding site" evidence="12">
    <location>
        <position position="64"/>
    </location>
    <ligand>
        <name>GTP</name>
        <dbReference type="ChEBI" id="CHEBI:37565"/>
    </ligand>
</feature>
<dbReference type="Pfam" id="PF06463">
    <property type="entry name" value="Mob_synth_C"/>
    <property type="match status" value="1"/>
</dbReference>
<keyword evidence="2 12" id="KW-0004">4Fe-4S</keyword>
<dbReference type="PANTHER" id="PTHR22960:SF0">
    <property type="entry name" value="MOLYBDENUM COFACTOR BIOSYNTHESIS PROTEIN 1"/>
    <property type="match status" value="1"/>
</dbReference>
<dbReference type="PROSITE" id="PS01305">
    <property type="entry name" value="MOAA_NIFB_PQQE"/>
    <property type="match status" value="1"/>
</dbReference>
<dbReference type="GO" id="GO:0061798">
    <property type="term" value="F:GTP 3',8'-cyclase activity"/>
    <property type="evidence" value="ECO:0007669"/>
    <property type="project" value="UniProtKB-UniRule"/>
</dbReference>
<comment type="catalytic activity">
    <reaction evidence="11 12">
        <text>GTP + AH2 + S-adenosyl-L-methionine = (8S)-3',8-cyclo-7,8-dihydroguanosine 5'-triphosphate + 5'-deoxyadenosine + L-methionine + A + H(+)</text>
        <dbReference type="Rhea" id="RHEA:49576"/>
        <dbReference type="ChEBI" id="CHEBI:13193"/>
        <dbReference type="ChEBI" id="CHEBI:15378"/>
        <dbReference type="ChEBI" id="CHEBI:17319"/>
        <dbReference type="ChEBI" id="CHEBI:17499"/>
        <dbReference type="ChEBI" id="CHEBI:37565"/>
        <dbReference type="ChEBI" id="CHEBI:57844"/>
        <dbReference type="ChEBI" id="CHEBI:59789"/>
        <dbReference type="ChEBI" id="CHEBI:131766"/>
        <dbReference type="EC" id="4.1.99.22"/>
    </reaction>
</comment>
<evidence type="ECO:0000256" key="12">
    <source>
        <dbReference type="HAMAP-Rule" id="MF_01225"/>
    </source>
</evidence>
<dbReference type="InterPro" id="IPR000385">
    <property type="entry name" value="MoaA_NifB_PqqE_Fe-S-bd_CS"/>
</dbReference>
<feature type="binding site" evidence="12">
    <location>
        <begin position="253"/>
        <end position="255"/>
    </location>
    <ligand>
        <name>GTP</name>
        <dbReference type="ChEBI" id="CHEBI:37565"/>
    </ligand>
</feature>
<evidence type="ECO:0000256" key="2">
    <source>
        <dbReference type="ARBA" id="ARBA00022485"/>
    </source>
</evidence>
<comment type="pathway">
    <text evidence="12">Cofactor biosynthesis; molybdopterin biosynthesis.</text>
</comment>
<dbReference type="GO" id="GO:1904047">
    <property type="term" value="F:S-adenosyl-L-methionine binding"/>
    <property type="evidence" value="ECO:0007669"/>
    <property type="project" value="UniProtKB-UniRule"/>
</dbReference>
<dbReference type="GO" id="GO:0005525">
    <property type="term" value="F:GTP binding"/>
    <property type="evidence" value="ECO:0007669"/>
    <property type="project" value="UniProtKB-UniRule"/>
</dbReference>
<feature type="binding site" evidence="12">
    <location>
        <position position="21"/>
    </location>
    <ligand>
        <name>[4Fe-4S] cluster</name>
        <dbReference type="ChEBI" id="CHEBI:49883"/>
        <label>1</label>
        <note>4Fe-4S-S-AdoMet</note>
    </ligand>
</feature>
<dbReference type="SFLD" id="SFLDG01386">
    <property type="entry name" value="main_SPASM_domain-containing"/>
    <property type="match status" value="1"/>
</dbReference>
<comment type="subunit">
    <text evidence="12">Monomer and homodimer.</text>
</comment>
<proteinExistence type="inferred from homology"/>
<gene>
    <name evidence="12 14" type="primary">moaA</name>
    <name evidence="14" type="ORF">AAH949_00320</name>
</gene>
<protein>
    <recommendedName>
        <fullName evidence="1 12">GTP 3',8-cyclase</fullName>
        <ecNumber evidence="1 12">4.1.99.22</ecNumber>
    </recommendedName>
    <alternativeName>
        <fullName evidence="12">Molybdenum cofactor biosynthesis protein A</fullName>
    </alternativeName>
</protein>
<keyword evidence="9 12" id="KW-0501">Molybdenum cofactor biosynthesis</keyword>
<evidence type="ECO:0000256" key="7">
    <source>
        <dbReference type="ARBA" id="ARBA00023014"/>
    </source>
</evidence>
<evidence type="ECO:0000313" key="14">
    <source>
        <dbReference type="EMBL" id="XBJ29323.1"/>
    </source>
</evidence>
<evidence type="ECO:0000256" key="8">
    <source>
        <dbReference type="ARBA" id="ARBA00023134"/>
    </source>
</evidence>
<dbReference type="GO" id="GO:0061799">
    <property type="term" value="F:cyclic pyranopterin monophosphate synthase activity"/>
    <property type="evidence" value="ECO:0007669"/>
    <property type="project" value="TreeGrafter"/>
</dbReference>
<evidence type="ECO:0000256" key="9">
    <source>
        <dbReference type="ARBA" id="ARBA00023150"/>
    </source>
</evidence>
<keyword evidence="6 12" id="KW-0408">Iron</keyword>
<keyword evidence="5 12" id="KW-0547">Nucleotide-binding</keyword>
<accession>A0AAU7E7Z8</accession>
<dbReference type="EMBL" id="CP155620">
    <property type="protein sequence ID" value="XBJ29323.1"/>
    <property type="molecule type" value="Genomic_DNA"/>
</dbReference>
<dbReference type="GO" id="GO:0006777">
    <property type="term" value="P:Mo-molybdopterin cofactor biosynthetic process"/>
    <property type="evidence" value="ECO:0007669"/>
    <property type="project" value="UniProtKB-UniRule"/>
</dbReference>
<feature type="binding site" evidence="12">
    <location>
        <position position="189"/>
    </location>
    <ligand>
        <name>S-adenosyl-L-methionine</name>
        <dbReference type="ChEBI" id="CHEBI:59789"/>
    </ligand>
</feature>
<dbReference type="InterPro" id="IPR007197">
    <property type="entry name" value="rSAM"/>
</dbReference>
<feature type="binding site" evidence="12">
    <location>
        <position position="155"/>
    </location>
    <ligand>
        <name>GTP</name>
        <dbReference type="ChEBI" id="CHEBI:37565"/>
    </ligand>
</feature>
<dbReference type="InterPro" id="IPR058240">
    <property type="entry name" value="rSAM_sf"/>
</dbReference>
<evidence type="ECO:0000256" key="11">
    <source>
        <dbReference type="ARBA" id="ARBA00048697"/>
    </source>
</evidence>
<feature type="binding site" evidence="12">
    <location>
        <position position="119"/>
    </location>
    <ligand>
        <name>S-adenosyl-L-methionine</name>
        <dbReference type="ChEBI" id="CHEBI:59789"/>
    </ligand>
</feature>
<dbReference type="EC" id="4.1.99.22" evidence="1 12"/>
<feature type="binding site" evidence="12">
    <location>
        <position position="27"/>
    </location>
    <ligand>
        <name>S-adenosyl-L-methionine</name>
        <dbReference type="ChEBI" id="CHEBI:59789"/>
    </ligand>
</feature>
<dbReference type="PROSITE" id="PS51918">
    <property type="entry name" value="RADICAL_SAM"/>
    <property type="match status" value="1"/>
</dbReference>
<feature type="binding site" evidence="12">
    <location>
        <position position="265"/>
    </location>
    <ligand>
        <name>[4Fe-4S] cluster</name>
        <dbReference type="ChEBI" id="CHEBI:49883"/>
        <label>2</label>
        <note>4Fe-4S-substrate</note>
    </ligand>
</feature>
<name>A0AAU7E7Z8_9BACT</name>
<dbReference type="InterPro" id="IPR050105">
    <property type="entry name" value="MoCo_biosynth_MoaA/MoaC"/>
</dbReference>
<dbReference type="GO" id="GO:0046872">
    <property type="term" value="F:metal ion binding"/>
    <property type="evidence" value="ECO:0007669"/>
    <property type="project" value="UniProtKB-KW"/>
</dbReference>
<evidence type="ECO:0000256" key="4">
    <source>
        <dbReference type="ARBA" id="ARBA00022723"/>
    </source>
</evidence>
<feature type="binding site" evidence="12">
    <location>
        <position position="25"/>
    </location>
    <ligand>
        <name>[4Fe-4S] cluster</name>
        <dbReference type="ChEBI" id="CHEBI:49883"/>
        <label>1</label>
        <note>4Fe-4S-S-AdoMet</note>
    </ligand>
</feature>
<evidence type="ECO:0000256" key="1">
    <source>
        <dbReference type="ARBA" id="ARBA00012167"/>
    </source>
</evidence>
<dbReference type="RefSeq" id="WP_134238236.1">
    <property type="nucleotide sequence ID" value="NZ_CP155620.1"/>
</dbReference>
<keyword evidence="10 12" id="KW-0456">Lyase</keyword>
<organism evidence="14">
    <name type="scientific">Campylobacter sp. CCS1377</name>
    <dbReference type="NCBI Taxonomy" id="3158229"/>
    <lineage>
        <taxon>Bacteria</taxon>
        <taxon>Pseudomonadati</taxon>
        <taxon>Campylobacterota</taxon>
        <taxon>Epsilonproteobacteria</taxon>
        <taxon>Campylobacterales</taxon>
        <taxon>Campylobacteraceae</taxon>
        <taxon>Campylobacter</taxon>
    </lineage>
</organism>
<evidence type="ECO:0000256" key="3">
    <source>
        <dbReference type="ARBA" id="ARBA00022691"/>
    </source>
</evidence>
<dbReference type="Pfam" id="PF04055">
    <property type="entry name" value="Radical_SAM"/>
    <property type="match status" value="1"/>
</dbReference>
<dbReference type="CDD" id="cd01335">
    <property type="entry name" value="Radical_SAM"/>
    <property type="match status" value="1"/>
</dbReference>
<evidence type="ECO:0000259" key="13">
    <source>
        <dbReference type="PROSITE" id="PS51918"/>
    </source>
</evidence>
<comment type="cofactor">
    <cofactor evidence="12">
        <name>[4Fe-4S] cluster</name>
        <dbReference type="ChEBI" id="CHEBI:49883"/>
    </cofactor>
    <text evidence="12">Binds 2 [4Fe-4S] clusters. Binds 1 [4Fe-4S] cluster coordinated with 3 cysteines and an exchangeable S-adenosyl-L-methionine and 1 [4Fe-4S] cluster coordinated with 3 cysteines and the GTP-derived substrate.</text>
</comment>
<evidence type="ECO:0000256" key="5">
    <source>
        <dbReference type="ARBA" id="ARBA00022741"/>
    </source>
</evidence>
<feature type="binding site" evidence="12">
    <location>
        <position position="251"/>
    </location>
    <ligand>
        <name>[4Fe-4S] cluster</name>
        <dbReference type="ChEBI" id="CHEBI:49883"/>
        <label>2</label>
        <note>4Fe-4S-substrate</note>
    </ligand>
</feature>
<evidence type="ECO:0000256" key="6">
    <source>
        <dbReference type="ARBA" id="ARBA00023004"/>
    </source>
</evidence>